<name>P74648_SYNY3</name>
<dbReference type="EMBL" id="BA000022">
    <property type="protein sequence ID" value="BAA18764.1"/>
    <property type="molecule type" value="Genomic_DNA"/>
</dbReference>
<dbReference type="EnsemblBacteria" id="BAA18764">
    <property type="protein sequence ID" value="BAA18764"/>
    <property type="gene ID" value="BAA18764"/>
</dbReference>
<accession>P74648</accession>
<dbReference type="PaxDb" id="1148-1653854"/>
<reference evidence="1 2" key="2">
    <citation type="journal article" date="1996" name="DNA Res.">
        <title>Sequence analysis of the genome of the unicellular cyanobacterium Synechocystis sp. strain PCC6803. II. Sequence determination of the entire genome and assignment of potential protein-coding regions.</title>
        <authorList>
            <person name="Kaneko T."/>
            <person name="Sato S."/>
            <person name="Kotani H."/>
            <person name="Tanaka A."/>
            <person name="Asamizu E."/>
            <person name="Nakamura Y."/>
            <person name="Miyajima N."/>
            <person name="Hirosawa M."/>
            <person name="Sugiura M."/>
            <person name="Sasamoto S."/>
            <person name="Kimura T."/>
            <person name="Hosouchi T."/>
            <person name="Matsuno A."/>
            <person name="Muraki A."/>
            <person name="Nakazaki N."/>
            <person name="Naruo K."/>
            <person name="Okumura S."/>
            <person name="Shimpo S."/>
            <person name="Takeuchi C."/>
            <person name="Wada T."/>
            <person name="Watanabe A."/>
            <person name="Yamada M."/>
            <person name="Yasuda M."/>
            <person name="Tabata S."/>
        </authorList>
    </citation>
    <scope>NUCLEOTIDE SEQUENCE [LARGE SCALE GENOMIC DNA]</scope>
    <source>
        <strain evidence="2">ATCC 27184 / PCC 6803 / Kazusa</strain>
    </source>
</reference>
<dbReference type="AlphaFoldDB" id="P74648"/>
<dbReference type="InParanoid" id="P74648"/>
<sequence>MIRTKLVELSTIEAVAYRQKLKDPSKSGVVILRYDADQSGLATINKASGEPDLAANVPVDLFPVEAFREALELTSGLPYSKRGKVKLTTTVSVPTNPPDAVEDDGPEDLETVCSQEYEAIVRAYTNKKSELSYDLLNKDFIQFANSSKIVSTMVAEKASEEDIRNHIVKVKLESLTNNRELSMGQTKLIVEMLDAVSPRGVFRELNAEIRRMLARR</sequence>
<evidence type="ECO:0000313" key="2">
    <source>
        <dbReference type="Proteomes" id="UP000001425"/>
    </source>
</evidence>
<evidence type="ECO:0000313" key="1">
    <source>
        <dbReference type="EMBL" id="BAA18764.1"/>
    </source>
</evidence>
<dbReference type="PIR" id="S76852">
    <property type="entry name" value="S76852"/>
</dbReference>
<protein>
    <submittedName>
        <fullName evidence="1">Sll0722 protein</fullName>
    </submittedName>
</protein>
<dbReference type="KEGG" id="syn:sll0722"/>
<dbReference type="Proteomes" id="UP000001425">
    <property type="component" value="Chromosome"/>
</dbReference>
<reference evidence="1 2" key="1">
    <citation type="journal article" date="1995" name="DNA Res.">
        <title>Sequence analysis of the genome of the unicellular cyanobacterium Synechocystis sp. strain PCC6803. I. Sequence features in the 1 Mb region from map positions 64% to 92% of the genome.</title>
        <authorList>
            <person name="Kaneko T."/>
            <person name="Tanaka A."/>
            <person name="Sato S."/>
            <person name="Kotani H."/>
            <person name="Sazuka T."/>
            <person name="Miyajima N."/>
            <person name="Sugiura M."/>
            <person name="Tabata S."/>
        </authorList>
    </citation>
    <scope>NUCLEOTIDE SEQUENCE [LARGE SCALE GENOMIC DNA]</scope>
    <source>
        <strain evidence="2">ATCC 27184 / PCC 6803 / Kazusa</strain>
    </source>
</reference>
<proteinExistence type="predicted"/>
<organism evidence="1 2">
    <name type="scientific">Synechocystis sp. (strain ATCC 27184 / PCC 6803 / Kazusa)</name>
    <dbReference type="NCBI Taxonomy" id="1111708"/>
    <lineage>
        <taxon>Bacteria</taxon>
        <taxon>Bacillati</taxon>
        <taxon>Cyanobacteriota</taxon>
        <taxon>Cyanophyceae</taxon>
        <taxon>Synechococcales</taxon>
        <taxon>Merismopediaceae</taxon>
        <taxon>Synechocystis</taxon>
    </lineage>
</organism>
<gene>
    <name evidence="1" type="ordered locus">sll0722</name>
</gene>
<keyword evidence="2" id="KW-1185">Reference proteome</keyword>
<dbReference type="eggNOG" id="ENOG502ZC2P">
    <property type="taxonomic scope" value="Bacteria"/>
</dbReference>